<evidence type="ECO:0000313" key="2">
    <source>
        <dbReference type="EMBL" id="BBN05215.1"/>
    </source>
</evidence>
<keyword evidence="4" id="KW-1185">Reference proteome</keyword>
<feature type="region of interest" description="Disordered" evidence="1">
    <location>
        <begin position="138"/>
        <end position="162"/>
    </location>
</feature>
<evidence type="ECO:0000313" key="5">
    <source>
        <dbReference type="Proteomes" id="UP001162541"/>
    </source>
</evidence>
<reference evidence="3 4" key="1">
    <citation type="submission" date="2016-03" db="EMBL/GenBank/DDBJ databases">
        <title>Mechanisms controlling the formation of the plant cell surface in tip-growing cells are functionally conserved among land plants.</title>
        <authorList>
            <person name="Honkanen S."/>
            <person name="Jones V.A."/>
            <person name="Morieri G."/>
            <person name="Champion C."/>
            <person name="Hetherington A.J."/>
            <person name="Kelly S."/>
            <person name="Saint-Marcoux D."/>
            <person name="Proust H."/>
            <person name="Prescott H."/>
            <person name="Dolan L."/>
        </authorList>
    </citation>
    <scope>NUCLEOTIDE SEQUENCE [LARGE SCALE GENOMIC DNA]</scope>
    <source>
        <strain evidence="4">cv. Tak-1 and cv. Tak-2</strain>
        <tissue evidence="3">Whole gametophyte</tissue>
    </source>
</reference>
<evidence type="ECO:0000313" key="4">
    <source>
        <dbReference type="Proteomes" id="UP000077202"/>
    </source>
</evidence>
<organism evidence="3 4">
    <name type="scientific">Marchantia polymorpha subsp. ruderalis</name>
    <dbReference type="NCBI Taxonomy" id="1480154"/>
    <lineage>
        <taxon>Eukaryota</taxon>
        <taxon>Viridiplantae</taxon>
        <taxon>Streptophyta</taxon>
        <taxon>Embryophyta</taxon>
        <taxon>Marchantiophyta</taxon>
        <taxon>Marchantiopsida</taxon>
        <taxon>Marchantiidae</taxon>
        <taxon>Marchantiales</taxon>
        <taxon>Marchantiaceae</taxon>
        <taxon>Marchantia</taxon>
    </lineage>
</organism>
<name>A0A176VRB9_MARPO</name>
<feature type="region of interest" description="Disordered" evidence="1">
    <location>
        <begin position="1"/>
        <end position="31"/>
    </location>
</feature>
<dbReference type="Proteomes" id="UP001162541">
    <property type="component" value="Chromosome 3"/>
</dbReference>
<protein>
    <submittedName>
        <fullName evidence="3">Uncharacterized protein</fullName>
    </submittedName>
</protein>
<dbReference type="AlphaFoldDB" id="A0A176VRB9"/>
<feature type="region of interest" description="Disordered" evidence="1">
    <location>
        <begin position="61"/>
        <end position="102"/>
    </location>
</feature>
<proteinExistence type="predicted"/>
<gene>
    <name evidence="3" type="ORF">AXG93_1630s1220</name>
    <name evidence="2" type="ORF">Mp_3g11280</name>
</gene>
<evidence type="ECO:0000313" key="3">
    <source>
        <dbReference type="EMBL" id="OAE23207.1"/>
    </source>
</evidence>
<dbReference type="EMBL" id="AP019868">
    <property type="protein sequence ID" value="BBN05215.1"/>
    <property type="molecule type" value="Genomic_DNA"/>
</dbReference>
<feature type="compositionally biased region" description="Polar residues" evidence="1">
    <location>
        <begin position="146"/>
        <end position="162"/>
    </location>
</feature>
<dbReference type="Proteomes" id="UP000077202">
    <property type="component" value="Unassembled WGS sequence"/>
</dbReference>
<reference evidence="5" key="3">
    <citation type="journal article" date="2020" name="Curr. Biol.">
        <title>Chromatin organization in early land plants reveals an ancestral association between H3K27me3, transposons, and constitutive heterochromatin.</title>
        <authorList>
            <person name="Montgomery S.A."/>
            <person name="Tanizawa Y."/>
            <person name="Galik B."/>
            <person name="Wang N."/>
            <person name="Ito T."/>
            <person name="Mochizuki T."/>
            <person name="Akimcheva S."/>
            <person name="Bowman J.L."/>
            <person name="Cognat V."/>
            <person name="Marechal-Drouard L."/>
            <person name="Ekker H."/>
            <person name="Hong S.F."/>
            <person name="Kohchi T."/>
            <person name="Lin S.S."/>
            <person name="Liu L.D."/>
            <person name="Nakamura Y."/>
            <person name="Valeeva L.R."/>
            <person name="Shakirov E.V."/>
            <person name="Shippen D.E."/>
            <person name="Wei W.L."/>
            <person name="Yagura M."/>
            <person name="Yamaoka S."/>
            <person name="Yamato K.T."/>
            <person name="Liu C."/>
            <person name="Berger F."/>
        </authorList>
    </citation>
    <scope>NUCLEOTIDE SEQUENCE [LARGE SCALE GENOMIC DNA]</scope>
    <source>
        <strain evidence="5">Tak-1</strain>
    </source>
</reference>
<accession>A0A176VRB9</accession>
<sequence>MGSLMAGWQTNSQDSEKAAFKRSTSSVTREEVHRFWKAKRSMMEKQLQEAQRDVSHARTIALPGSPTYDSGFESPGSPGSMSGSPPMTPTTPTTSAMREASSTDIPGWWKKSNWAFLNAPPIVEDRSNRFESQYAVSEPLKADSDAPTNSKMFMMHSRSNLT</sequence>
<dbReference type="PANTHER" id="PTHR33872">
    <property type="entry name" value="DNA POLYMERASE EPSILON CATALYTIC SUBUNIT A"/>
    <property type="match status" value="1"/>
</dbReference>
<feature type="compositionally biased region" description="Low complexity" evidence="1">
    <location>
        <begin position="74"/>
        <end position="95"/>
    </location>
</feature>
<reference evidence="2" key="2">
    <citation type="journal article" date="2019" name="Curr. Biol.">
        <title>Chromatin organization in early land plants reveals an ancestral association between H3K27me3, transposons, and constitutive heterochromatin.</title>
        <authorList>
            <person name="Montgomery S.A."/>
            <person name="Tanizawa Y."/>
            <person name="Galik B."/>
            <person name="Wang N."/>
            <person name="Ito T."/>
            <person name="Mochizuki T."/>
            <person name="Akimcheva S."/>
            <person name="Bowman J."/>
            <person name="Cognat V."/>
            <person name="Drouard L."/>
            <person name="Ekker H."/>
            <person name="Houng S."/>
            <person name="Kohchi T."/>
            <person name="Lin S."/>
            <person name="Liu L.D."/>
            <person name="Nakamura Y."/>
            <person name="Valeeva L.R."/>
            <person name="Shakirov E.V."/>
            <person name="Shippen D.E."/>
            <person name="Wei W."/>
            <person name="Yagura M."/>
            <person name="Yamaoka S."/>
            <person name="Yamato K.T."/>
            <person name="Liu C."/>
            <person name="Berger F."/>
        </authorList>
    </citation>
    <scope>NUCLEOTIDE SEQUENCE [LARGE SCALE GENOMIC DNA]</scope>
    <source>
        <strain evidence="2">Tak-1</strain>
    </source>
</reference>
<evidence type="ECO:0000256" key="1">
    <source>
        <dbReference type="SAM" id="MobiDB-lite"/>
    </source>
</evidence>
<dbReference type="PANTHER" id="PTHR33872:SF2">
    <property type="entry name" value="DNA POLYMERASE EPSILON CATALYTIC SUBUNIT A"/>
    <property type="match status" value="1"/>
</dbReference>
<dbReference type="EMBL" id="LVLJ01002916">
    <property type="protein sequence ID" value="OAE23207.1"/>
    <property type="molecule type" value="Genomic_DNA"/>
</dbReference>